<evidence type="ECO:0000313" key="5">
    <source>
        <dbReference type="Proteomes" id="UP000286681"/>
    </source>
</evidence>
<dbReference type="AlphaFoldDB" id="A0A1L6J6A9"/>
<sequence>MDNTSIVKAAWDAFGSRDAARIAACFAPDAEWIAPPGNATAIALDGPHHLRGADRIAHFIAHEFSQLFVADVAIDFRTMAAAGDLVLVEERMRATLVNGRCYDLAYCFVFVVADGRIAQVREYMDTRSGWAQMFGDEPGRKLVA</sequence>
<proteinExistence type="predicted"/>
<keyword evidence="4" id="KW-1185">Reference proteome</keyword>
<evidence type="ECO:0000313" key="2">
    <source>
        <dbReference type="EMBL" id="APR51449.1"/>
    </source>
</evidence>
<gene>
    <name evidence="2" type="ORF">BRX40_02515</name>
    <name evidence="3" type="ORF">CA257_06120</name>
</gene>
<dbReference type="RefSeq" id="WP_075150565.1">
    <property type="nucleotide sequence ID" value="NZ_CP018820.1"/>
</dbReference>
<organism evidence="2 4">
    <name type="scientific">Sphingomonas koreensis</name>
    <dbReference type="NCBI Taxonomy" id="93064"/>
    <lineage>
        <taxon>Bacteria</taxon>
        <taxon>Pseudomonadati</taxon>
        <taxon>Pseudomonadota</taxon>
        <taxon>Alphaproteobacteria</taxon>
        <taxon>Sphingomonadales</taxon>
        <taxon>Sphingomonadaceae</taxon>
        <taxon>Sphingomonas</taxon>
    </lineage>
</organism>
<feature type="domain" description="SnoaL-like" evidence="1">
    <location>
        <begin position="7"/>
        <end position="119"/>
    </location>
</feature>
<reference evidence="2" key="1">
    <citation type="submission" date="2016-12" db="EMBL/GenBank/DDBJ databases">
        <title>Whole genome sequencing of Sphingomonas koreensis.</title>
        <authorList>
            <person name="Conlan S."/>
            <person name="Thomas P.J."/>
            <person name="Mullikin J."/>
            <person name="Palmore T.N."/>
            <person name="Frank K.M."/>
            <person name="Segre J.A."/>
        </authorList>
    </citation>
    <scope>NUCLEOTIDE SEQUENCE</scope>
    <source>
        <strain evidence="2">ABOJV</strain>
    </source>
</reference>
<dbReference type="EMBL" id="CP018820">
    <property type="protein sequence ID" value="APR51449.1"/>
    <property type="molecule type" value="Genomic_DNA"/>
</dbReference>
<evidence type="ECO:0000313" key="4">
    <source>
        <dbReference type="Proteomes" id="UP000185161"/>
    </source>
</evidence>
<dbReference type="Gene3D" id="3.10.450.50">
    <property type="match status" value="1"/>
</dbReference>
<reference evidence="4" key="2">
    <citation type="submission" date="2016-12" db="EMBL/GenBank/DDBJ databases">
        <title>Whole genome sequencing of Sphingomonas sp. ABOJV.</title>
        <authorList>
            <person name="Conlan S."/>
            <person name="Thomas P.J."/>
            <person name="Mullikin J."/>
            <person name="Palmore T.N."/>
            <person name="Frank K.M."/>
            <person name="Segre J.A."/>
        </authorList>
    </citation>
    <scope>NUCLEOTIDE SEQUENCE [LARGE SCALE GENOMIC DNA]</scope>
    <source>
        <strain evidence="4">ABOJV</strain>
    </source>
</reference>
<dbReference type="EMBL" id="QQWO01000004">
    <property type="protein sequence ID" value="RSV05523.1"/>
    <property type="molecule type" value="Genomic_DNA"/>
</dbReference>
<evidence type="ECO:0000313" key="3">
    <source>
        <dbReference type="EMBL" id="RSV05523.1"/>
    </source>
</evidence>
<dbReference type="Proteomes" id="UP000185161">
    <property type="component" value="Chromosome"/>
</dbReference>
<dbReference type="InterPro" id="IPR032710">
    <property type="entry name" value="NTF2-like_dom_sf"/>
</dbReference>
<name>A0A1L6J6A9_9SPHN</name>
<dbReference type="KEGG" id="skr:BRX40_02515"/>
<protein>
    <submittedName>
        <fullName evidence="2">Ketosteroid isomerase</fullName>
    </submittedName>
    <submittedName>
        <fullName evidence="3">Nuclear transport factor 2 family protein</fullName>
    </submittedName>
</protein>
<dbReference type="InterPro" id="IPR037401">
    <property type="entry name" value="SnoaL-like"/>
</dbReference>
<keyword evidence="2" id="KW-0413">Isomerase</keyword>
<evidence type="ECO:0000259" key="1">
    <source>
        <dbReference type="Pfam" id="PF12680"/>
    </source>
</evidence>
<dbReference type="SUPFAM" id="SSF54427">
    <property type="entry name" value="NTF2-like"/>
    <property type="match status" value="1"/>
</dbReference>
<dbReference type="OrthoDB" id="7061942at2"/>
<dbReference type="PANTHER" id="PTHR41252:SF1">
    <property type="entry name" value="BLR2505 PROTEIN"/>
    <property type="match status" value="1"/>
</dbReference>
<reference evidence="3 5" key="3">
    <citation type="submission" date="2018-07" db="EMBL/GenBank/DDBJ databases">
        <title>Genomic and Epidemiologic Investigation of an Indolent Hospital Outbreak.</title>
        <authorList>
            <person name="Johnson R.C."/>
            <person name="Deming C."/>
            <person name="Conlan S."/>
            <person name="Zellmer C.J."/>
            <person name="Michelin A.V."/>
            <person name="Lee-Lin S."/>
            <person name="Thomas P.J."/>
            <person name="Park M."/>
            <person name="Weingarten R.A."/>
            <person name="Less J."/>
            <person name="Dekker J.P."/>
            <person name="Frank K.M."/>
            <person name="Musser K.A."/>
            <person name="Mcquiston J.R."/>
            <person name="Henderson D.K."/>
            <person name="Lau A.F."/>
            <person name="Palmore T.N."/>
            <person name="Segre J.A."/>
        </authorList>
    </citation>
    <scope>NUCLEOTIDE SEQUENCE [LARGE SCALE GENOMIC DNA]</scope>
    <source>
        <strain evidence="3 5">SK-NIH.Env10_0317</strain>
    </source>
</reference>
<dbReference type="Proteomes" id="UP000286681">
    <property type="component" value="Unassembled WGS sequence"/>
</dbReference>
<accession>A0A1L6J6A9</accession>
<dbReference type="GeneID" id="44131422"/>
<dbReference type="PANTHER" id="PTHR41252">
    <property type="entry name" value="BLR2505 PROTEIN"/>
    <property type="match status" value="1"/>
</dbReference>
<dbReference type="Pfam" id="PF12680">
    <property type="entry name" value="SnoaL_2"/>
    <property type="match status" value="1"/>
</dbReference>
<dbReference type="GO" id="GO:0016853">
    <property type="term" value="F:isomerase activity"/>
    <property type="evidence" value="ECO:0007669"/>
    <property type="project" value="UniProtKB-KW"/>
</dbReference>